<dbReference type="EMBL" id="JAKKUT010000002">
    <property type="protein sequence ID" value="MDG2990501.1"/>
    <property type="molecule type" value="Genomic_DNA"/>
</dbReference>
<accession>A0ABT6EYT2</accession>
<evidence type="ECO:0000313" key="2">
    <source>
        <dbReference type="Proteomes" id="UP001154265"/>
    </source>
</evidence>
<comment type="caution">
    <text evidence="1">The sequence shown here is derived from an EMBL/GenBank/DDBJ whole genome shotgun (WGS) entry which is preliminary data.</text>
</comment>
<evidence type="ECO:0000313" key="1">
    <source>
        <dbReference type="EMBL" id="MDG2990501.1"/>
    </source>
</evidence>
<sequence>MPNPKPTQTPQFRSHCYQKVDGYEPLHPSPISVKVLPKIRAAIAAMPTLERGAWLRRVITEAAEKELINPSTPGAIAEQKVELLISHPALGGGHFHVEGRRIPWKEGEPLQLPTALVHPLEAEIKRLNGLSQWGDYTIERI</sequence>
<organism evidence="1 2">
    <name type="scientific">Candidatus Synechococcus calcipolaris G9</name>
    <dbReference type="NCBI Taxonomy" id="1497997"/>
    <lineage>
        <taxon>Bacteria</taxon>
        <taxon>Bacillati</taxon>
        <taxon>Cyanobacteriota</taxon>
        <taxon>Cyanophyceae</taxon>
        <taxon>Synechococcales</taxon>
        <taxon>Synechococcaceae</taxon>
        <taxon>Synechococcus</taxon>
    </lineage>
</organism>
<keyword evidence="2" id="KW-1185">Reference proteome</keyword>
<gene>
    <name evidence="1" type="ORF">L3556_06070</name>
</gene>
<protein>
    <submittedName>
        <fullName evidence="1">Uncharacterized protein</fullName>
    </submittedName>
</protein>
<reference evidence="1" key="1">
    <citation type="journal article" date="2022" name="Genome Biol. Evol.">
        <title>A New Gene Family Diagnostic for Intracellular Biomineralization of Amorphous Ca Carbonates by Cyanobacteria.</title>
        <authorList>
            <person name="Benzerara K."/>
            <person name="Duprat E."/>
            <person name="Bitard-Feildel T."/>
            <person name="Caumes G."/>
            <person name="Cassier-Chauvat C."/>
            <person name="Chauvat F."/>
            <person name="Dezi M."/>
            <person name="Diop S.I."/>
            <person name="Gaschignard G."/>
            <person name="Gorgen S."/>
            <person name="Gugger M."/>
            <person name="Lopez-Garcia P."/>
            <person name="Millet M."/>
            <person name="Skouri-Panet F."/>
            <person name="Moreira D."/>
            <person name="Callebaut I."/>
        </authorList>
    </citation>
    <scope>NUCLEOTIDE SEQUENCE</scope>
    <source>
        <strain evidence="1">G9</strain>
    </source>
</reference>
<name>A0ABT6EYT2_9SYNE</name>
<dbReference type="RefSeq" id="WP_277866410.1">
    <property type="nucleotide sequence ID" value="NZ_JAKKUT010000002.1"/>
</dbReference>
<reference evidence="1" key="2">
    <citation type="submission" date="2022-01" db="EMBL/GenBank/DDBJ databases">
        <authorList>
            <person name="Zivanovic Y."/>
            <person name="Moreira D."/>
            <person name="Lopez-Garcia P."/>
        </authorList>
    </citation>
    <scope>NUCLEOTIDE SEQUENCE</scope>
    <source>
        <strain evidence="1">G9</strain>
    </source>
</reference>
<dbReference type="Proteomes" id="UP001154265">
    <property type="component" value="Unassembled WGS sequence"/>
</dbReference>
<proteinExistence type="predicted"/>